<reference evidence="1 2" key="1">
    <citation type="submission" date="2018-09" db="EMBL/GenBank/DDBJ databases">
        <title>Metagenome Assembled Genomes from an Advanced Water Purification Facility.</title>
        <authorList>
            <person name="Stamps B.W."/>
            <person name="Spear J.R."/>
        </authorList>
    </citation>
    <scope>NUCLEOTIDE SEQUENCE [LARGE SCALE GENOMIC DNA]</scope>
    <source>
        <strain evidence="1">Bin_63_2</strain>
    </source>
</reference>
<evidence type="ECO:0000313" key="1">
    <source>
        <dbReference type="EMBL" id="TXG78055.1"/>
    </source>
</evidence>
<organism evidence="1 2">
    <name type="scientific">Candidatus Dojkabacteria bacterium</name>
    <dbReference type="NCBI Taxonomy" id="2099670"/>
    <lineage>
        <taxon>Bacteria</taxon>
        <taxon>Candidatus Dojkabacteria</taxon>
    </lineage>
</organism>
<dbReference type="AlphaFoldDB" id="A0A5C7J903"/>
<proteinExistence type="predicted"/>
<dbReference type="Proteomes" id="UP000321026">
    <property type="component" value="Unassembled WGS sequence"/>
</dbReference>
<comment type="caution">
    <text evidence="1">The sequence shown here is derived from an EMBL/GenBank/DDBJ whole genome shotgun (WGS) entry which is preliminary data.</text>
</comment>
<evidence type="ECO:0000313" key="2">
    <source>
        <dbReference type="Proteomes" id="UP000321026"/>
    </source>
</evidence>
<dbReference type="EMBL" id="SSDS01000028">
    <property type="protein sequence ID" value="TXG78055.1"/>
    <property type="molecule type" value="Genomic_DNA"/>
</dbReference>
<accession>A0A5C7J903</accession>
<gene>
    <name evidence="1" type="ORF">E6Q11_01770</name>
</gene>
<protein>
    <submittedName>
        <fullName evidence="1">Uncharacterized protein</fullName>
    </submittedName>
</protein>
<name>A0A5C7J903_9BACT</name>
<sequence length="181" mass="20497">MKPNEKNLFFEIIGRASKLYQREINVDVGEIMYQALMRYTISEIADGLTAHMSDPKRGKFFPTPADIIDKIKQRPAAPIGKTFCQAIELGSPCKNESVVNAKLGGDADCYVCYEHWDRLRRKTDVERKIDSSVKQFTQYAKQASMTNKQFFDEWFSGATDKQKALASSFVNSAKTNSYGGR</sequence>